<reference evidence="3" key="1">
    <citation type="submission" date="2022-07" db="EMBL/GenBank/DDBJ databases">
        <authorList>
            <person name="Li W.-J."/>
            <person name="Deng Q.-Q."/>
        </authorList>
    </citation>
    <scope>NUCLEOTIDE SEQUENCE</scope>
    <source>
        <strain evidence="3">SYSU M60031</strain>
    </source>
</reference>
<feature type="domain" description="SWIM-type" evidence="2">
    <location>
        <begin position="62"/>
        <end position="90"/>
    </location>
</feature>
<dbReference type="InterPro" id="IPR007527">
    <property type="entry name" value="Znf_SWIM"/>
</dbReference>
<dbReference type="RefSeq" id="WP_254759683.1">
    <property type="nucleotide sequence ID" value="NZ_JANCLT010000007.1"/>
</dbReference>
<comment type="caution">
    <text evidence="3">The sequence shown here is derived from an EMBL/GenBank/DDBJ whole genome shotgun (WGS) entry which is preliminary data.</text>
</comment>
<keyword evidence="1" id="KW-0863">Zinc-finger</keyword>
<dbReference type="GO" id="GO:0008270">
    <property type="term" value="F:zinc ion binding"/>
    <property type="evidence" value="ECO:0007669"/>
    <property type="project" value="UniProtKB-KW"/>
</dbReference>
<evidence type="ECO:0000313" key="3">
    <source>
        <dbReference type="EMBL" id="MCP8969765.1"/>
    </source>
</evidence>
<gene>
    <name evidence="3" type="ORF">NK662_14635</name>
</gene>
<proteinExistence type="predicted"/>
<evidence type="ECO:0000259" key="2">
    <source>
        <dbReference type="PROSITE" id="PS50966"/>
    </source>
</evidence>
<name>A0AA41XB80_9BACI</name>
<dbReference type="EMBL" id="JANCLT010000007">
    <property type="protein sequence ID" value="MCP8969765.1"/>
    <property type="molecule type" value="Genomic_DNA"/>
</dbReference>
<sequence length="535" mass="59655">MDRRNHFLNTAASLDEAYFIALSNKGTYKRAVKDLAAAPQVSMELTDEAARVQLADGTAVTFTGDIHRFSCSCGARTVCKHVIMALLAAQEEAGEQEAEQRDFSALLSIDLRSAAPKLWEELCFREPFQAQPVIEEGASLLLSFPAEAITVRFLEPSLSAAVCTCKAADVCLHKAEALYAYQRSKGRQYGEEGQQARVLSAAEAEPFRTVAGQLLGGGLTRMPASIIHELEGLSVQARALRLPRLENMLRRLAAEIDLYRRKHAGFQSASYRRLAADFYEYLLLLEKGRICDMPRADYYEVPPLLLHGMGAAGWTTKSGYTGVTYYLYEGQRQRLFTYTQSRPLFYEGRSVTAKQLYEQPAPWGVSGSGSLLSRSSVRLHRAKLSRDGQLSSSTQTIGEVIGATDLSACSPPFLSSWEELLLRVKTEEGSVYLIEAAEAGRWSYHELLQSWRVPLMDAAGKALQLQVKPHSERQLRQLKDYMELPGRKRLLVYPHVEAGRLMVRPAVCYTEAGGIFNVTLEEGGLLHDRNRPRYE</sequence>
<keyword evidence="1" id="KW-0479">Metal-binding</keyword>
<evidence type="ECO:0000256" key="1">
    <source>
        <dbReference type="PROSITE-ProRule" id="PRU00325"/>
    </source>
</evidence>
<protein>
    <submittedName>
        <fullName evidence="3">SWIM zinc finger family protein</fullName>
    </submittedName>
</protein>
<evidence type="ECO:0000313" key="4">
    <source>
        <dbReference type="Proteomes" id="UP001156102"/>
    </source>
</evidence>
<organism evidence="3 4">
    <name type="scientific">Ectobacillus ponti</name>
    <dbReference type="NCBI Taxonomy" id="2961894"/>
    <lineage>
        <taxon>Bacteria</taxon>
        <taxon>Bacillati</taxon>
        <taxon>Bacillota</taxon>
        <taxon>Bacilli</taxon>
        <taxon>Bacillales</taxon>
        <taxon>Bacillaceae</taxon>
        <taxon>Ectobacillus</taxon>
    </lineage>
</organism>
<keyword evidence="1" id="KW-0862">Zinc</keyword>
<dbReference type="Proteomes" id="UP001156102">
    <property type="component" value="Unassembled WGS sequence"/>
</dbReference>
<dbReference type="AlphaFoldDB" id="A0AA41XB80"/>
<keyword evidence="4" id="KW-1185">Reference proteome</keyword>
<dbReference type="PROSITE" id="PS50966">
    <property type="entry name" value="ZF_SWIM"/>
    <property type="match status" value="1"/>
</dbReference>
<accession>A0AA41XB80</accession>
<dbReference type="Pfam" id="PF04434">
    <property type="entry name" value="SWIM"/>
    <property type="match status" value="1"/>
</dbReference>